<dbReference type="CDD" id="cd05154">
    <property type="entry name" value="ACAD10_11_N-like"/>
    <property type="match status" value="1"/>
</dbReference>
<dbReference type="AlphaFoldDB" id="A0A4D6HDW6"/>
<dbReference type="InterPro" id="IPR051678">
    <property type="entry name" value="AGP_Transferase"/>
</dbReference>
<reference evidence="2 3" key="1">
    <citation type="journal article" date="2019" name="Nat. Commun.">
        <title>A new type of DNA phosphorothioation-based antiviral system in archaea.</title>
        <authorList>
            <person name="Xiong L."/>
            <person name="Liu S."/>
            <person name="Chen S."/>
            <person name="Xiao Y."/>
            <person name="Zhu B."/>
            <person name="Gao Y."/>
            <person name="Zhang Y."/>
            <person name="Chen B."/>
            <person name="Luo J."/>
            <person name="Deng Z."/>
            <person name="Chen X."/>
            <person name="Wang L."/>
            <person name="Chen S."/>
        </authorList>
    </citation>
    <scope>NUCLEOTIDE SEQUENCE [LARGE SCALE GENOMIC DNA]</scope>
    <source>
        <strain evidence="2 3">CBA1105</strain>
    </source>
</reference>
<keyword evidence="2" id="KW-0808">Transferase</keyword>
<proteinExistence type="predicted"/>
<feature type="domain" description="Protein kinase" evidence="1">
    <location>
        <begin position="22"/>
        <end position="337"/>
    </location>
</feature>
<sequence>MSSPATNIEAVLEESGPDYEDFSYEQPTGGSQTDVYLVTLNYRGETYEVVVKFQPPNGVNFALEPYLHEYVADRTEIPVPRILVFKQDPEQNVPPYFVTERMEGDSLSDKFDGLDADLRSRIMTQVGEILGELHSNIAFEGFGYFGLQNDRLVVENLTWDWREFFDDLTRGHLDRLESTPFADLSKTAGQAIDGAIDSIPTTATPRLVHDDFRPANLMYNDEADQPITAVLDWQNALAGHPEYNVAQTEFLFIDSVFRDPEVRASLREQLHDGYREFHEFPIDDGYERRRPLYQLSTLLWRMAGFERAFSDAGGLAEARAKAYYREQFERLVSALPD</sequence>
<accession>A0A4D6HDW6</accession>
<dbReference type="STRING" id="1457250.GCA_000755225_00172"/>
<dbReference type="RefSeq" id="WP_049995517.1">
    <property type="nucleotide sequence ID" value="NZ_CP031310.1"/>
</dbReference>
<protein>
    <submittedName>
        <fullName evidence="2">Phosphotransferase family protein</fullName>
    </submittedName>
</protein>
<gene>
    <name evidence="2" type="ORF">DV733_06560</name>
</gene>
<evidence type="ECO:0000259" key="1">
    <source>
        <dbReference type="PROSITE" id="PS50011"/>
    </source>
</evidence>
<dbReference type="PANTHER" id="PTHR21310">
    <property type="entry name" value="AMINOGLYCOSIDE PHOSPHOTRANSFERASE-RELATED-RELATED"/>
    <property type="match status" value="1"/>
</dbReference>
<dbReference type="Pfam" id="PF01636">
    <property type="entry name" value="APH"/>
    <property type="match status" value="1"/>
</dbReference>
<evidence type="ECO:0000313" key="3">
    <source>
        <dbReference type="Proteomes" id="UP000296706"/>
    </source>
</evidence>
<dbReference type="Proteomes" id="UP000296706">
    <property type="component" value="Chromosome"/>
</dbReference>
<dbReference type="OrthoDB" id="350437at2157"/>
<dbReference type="SUPFAM" id="SSF56112">
    <property type="entry name" value="Protein kinase-like (PK-like)"/>
    <property type="match status" value="1"/>
</dbReference>
<dbReference type="PANTHER" id="PTHR21310:SF15">
    <property type="entry name" value="AMINOGLYCOSIDE PHOSPHOTRANSFERASE DOMAIN-CONTAINING PROTEIN"/>
    <property type="match status" value="1"/>
</dbReference>
<dbReference type="GO" id="GO:0005524">
    <property type="term" value="F:ATP binding"/>
    <property type="evidence" value="ECO:0007669"/>
    <property type="project" value="InterPro"/>
</dbReference>
<dbReference type="PROSITE" id="PS50011">
    <property type="entry name" value="PROTEIN_KINASE_DOM"/>
    <property type="match status" value="1"/>
</dbReference>
<dbReference type="Gene3D" id="3.90.1200.10">
    <property type="match status" value="1"/>
</dbReference>
<keyword evidence="3" id="KW-1185">Reference proteome</keyword>
<dbReference type="InterPro" id="IPR000719">
    <property type="entry name" value="Prot_kinase_dom"/>
</dbReference>
<evidence type="ECO:0000313" key="2">
    <source>
        <dbReference type="EMBL" id="QCC50927.1"/>
    </source>
</evidence>
<dbReference type="InterPro" id="IPR041726">
    <property type="entry name" value="ACAD10_11_N"/>
</dbReference>
<name>A0A4D6HDW6_9EURY</name>
<dbReference type="InterPro" id="IPR011009">
    <property type="entry name" value="Kinase-like_dom_sf"/>
</dbReference>
<dbReference type="InterPro" id="IPR002575">
    <property type="entry name" value="Aminoglycoside_PTrfase"/>
</dbReference>
<dbReference type="GeneID" id="39847510"/>
<dbReference type="EMBL" id="CP031310">
    <property type="protein sequence ID" value="QCC50927.1"/>
    <property type="molecule type" value="Genomic_DNA"/>
</dbReference>
<dbReference type="KEGG" id="hsn:DV733_06560"/>
<organism evidence="2 3">
    <name type="scientific">Halapricum salinum</name>
    <dbReference type="NCBI Taxonomy" id="1457250"/>
    <lineage>
        <taxon>Archaea</taxon>
        <taxon>Methanobacteriati</taxon>
        <taxon>Methanobacteriota</taxon>
        <taxon>Stenosarchaea group</taxon>
        <taxon>Halobacteria</taxon>
        <taxon>Halobacteriales</taxon>
        <taxon>Haloarculaceae</taxon>
        <taxon>Halapricum</taxon>
    </lineage>
</organism>
<dbReference type="GO" id="GO:0004672">
    <property type="term" value="F:protein kinase activity"/>
    <property type="evidence" value="ECO:0007669"/>
    <property type="project" value="InterPro"/>
</dbReference>